<name>A0ABY5RHP7_HALLR</name>
<evidence type="ECO:0000259" key="2">
    <source>
        <dbReference type="Pfam" id="PF26444"/>
    </source>
</evidence>
<feature type="transmembrane region" description="Helical" evidence="1">
    <location>
        <begin position="44"/>
        <end position="66"/>
    </location>
</feature>
<evidence type="ECO:0000256" key="1">
    <source>
        <dbReference type="SAM" id="Phobius"/>
    </source>
</evidence>
<organism evidence="3 4">
    <name type="scientific">Haloferax larsenii</name>
    <dbReference type="NCBI Taxonomy" id="302484"/>
    <lineage>
        <taxon>Archaea</taxon>
        <taxon>Methanobacteriati</taxon>
        <taxon>Methanobacteriota</taxon>
        <taxon>Stenosarchaea group</taxon>
        <taxon>Halobacteria</taxon>
        <taxon>Halobacteriales</taxon>
        <taxon>Haloferacaceae</taxon>
        <taxon>Haloferax</taxon>
    </lineage>
</organism>
<evidence type="ECO:0000313" key="3">
    <source>
        <dbReference type="EMBL" id="UVE51092.1"/>
    </source>
</evidence>
<keyword evidence="1" id="KW-0812">Transmembrane</keyword>
<sequence>MTRLASQWKQRGLWIVVGVFVALVGLGTLAGMPWRYAGGGAATAAIQILAALATVGIGAAVAWLGVTSGSEKR</sequence>
<keyword evidence="1" id="KW-1133">Transmembrane helix</keyword>
<dbReference type="EMBL" id="CP078063">
    <property type="protein sequence ID" value="UVE51092.1"/>
    <property type="molecule type" value="Genomic_DNA"/>
</dbReference>
<evidence type="ECO:0000313" key="4">
    <source>
        <dbReference type="Proteomes" id="UP001058330"/>
    </source>
</evidence>
<dbReference type="GeneID" id="74528069"/>
<gene>
    <name evidence="3" type="ORF">KU306_04190</name>
</gene>
<reference evidence="3" key="1">
    <citation type="submission" date="2021-07" db="EMBL/GenBank/DDBJ databases">
        <title>Studies on halocins as antimicrobial molecules from haloarchaea.</title>
        <authorList>
            <person name="Kumar S."/>
            <person name="Khare S.K."/>
        </authorList>
    </citation>
    <scope>NUCLEOTIDE SEQUENCE</scope>
    <source>
        <strain evidence="3">NCIM 5678</strain>
    </source>
</reference>
<accession>A0ABY5RHP7</accession>
<dbReference type="Proteomes" id="UP001058330">
    <property type="component" value="Chromosome"/>
</dbReference>
<dbReference type="RefSeq" id="WP_049918626.1">
    <property type="nucleotide sequence ID" value="NZ_CP078063.1"/>
</dbReference>
<feature type="transmembrane region" description="Helical" evidence="1">
    <location>
        <begin position="12"/>
        <end position="32"/>
    </location>
</feature>
<dbReference type="Pfam" id="PF26444">
    <property type="entry name" value="DUF8123"/>
    <property type="match status" value="1"/>
</dbReference>
<dbReference type="InterPro" id="IPR058436">
    <property type="entry name" value="DUF8123"/>
</dbReference>
<proteinExistence type="predicted"/>
<keyword evidence="1" id="KW-0472">Membrane</keyword>
<feature type="domain" description="DUF8123" evidence="2">
    <location>
        <begin position="13"/>
        <end position="65"/>
    </location>
</feature>
<protein>
    <recommendedName>
        <fullName evidence="2">DUF8123 domain-containing protein</fullName>
    </recommendedName>
</protein>
<keyword evidence="4" id="KW-1185">Reference proteome</keyword>